<dbReference type="RefSeq" id="WP_343799614.1">
    <property type="nucleotide sequence ID" value="NZ_BAAADJ010000023.1"/>
</dbReference>
<feature type="compositionally biased region" description="Acidic residues" evidence="1">
    <location>
        <begin position="25"/>
        <end position="37"/>
    </location>
</feature>
<keyword evidence="2" id="KW-0732">Signal</keyword>
<accession>A0ABN0WDC1</accession>
<dbReference type="Pfam" id="PF02557">
    <property type="entry name" value="VanY"/>
    <property type="match status" value="1"/>
</dbReference>
<feature type="signal peptide" evidence="2">
    <location>
        <begin position="1"/>
        <end position="20"/>
    </location>
</feature>
<evidence type="ECO:0000313" key="4">
    <source>
        <dbReference type="EMBL" id="GAA0333611.1"/>
    </source>
</evidence>
<dbReference type="Proteomes" id="UP001500782">
    <property type="component" value="Unassembled WGS sequence"/>
</dbReference>
<dbReference type="SUPFAM" id="SSF55166">
    <property type="entry name" value="Hedgehog/DD-peptidase"/>
    <property type="match status" value="1"/>
</dbReference>
<dbReference type="PROSITE" id="PS51257">
    <property type="entry name" value="PROKAR_LIPOPROTEIN"/>
    <property type="match status" value="1"/>
</dbReference>
<dbReference type="EMBL" id="BAAADJ010000023">
    <property type="protein sequence ID" value="GAA0333611.1"/>
    <property type="molecule type" value="Genomic_DNA"/>
</dbReference>
<gene>
    <name evidence="4" type="ORF">GCM10008967_25440</name>
</gene>
<dbReference type="CDD" id="cd14852">
    <property type="entry name" value="LD-carboxypeptidase"/>
    <property type="match status" value="1"/>
</dbReference>
<evidence type="ECO:0000256" key="1">
    <source>
        <dbReference type="SAM" id="MobiDB-lite"/>
    </source>
</evidence>
<dbReference type="PANTHER" id="PTHR34385">
    <property type="entry name" value="D-ALANYL-D-ALANINE CARBOXYPEPTIDASE"/>
    <property type="match status" value="1"/>
</dbReference>
<name>A0ABN0WDC1_9BACI</name>
<dbReference type="InterPro" id="IPR003709">
    <property type="entry name" value="VanY-like_core_dom"/>
</dbReference>
<organism evidence="4 5">
    <name type="scientific">Bacillus carboniphilus</name>
    <dbReference type="NCBI Taxonomy" id="86663"/>
    <lineage>
        <taxon>Bacteria</taxon>
        <taxon>Bacillati</taxon>
        <taxon>Bacillota</taxon>
        <taxon>Bacilli</taxon>
        <taxon>Bacillales</taxon>
        <taxon>Bacillaceae</taxon>
        <taxon>Bacillus</taxon>
    </lineage>
</organism>
<keyword evidence="5" id="KW-1185">Reference proteome</keyword>
<sequence length="301" mass="33589">MKNKWLMIIGLSVLISGCQALDDTVQDDVPDETENEVEQNLNEQPNVPEDEETEKTPEDKPEIEEPVDEDTDSGQGSNTESPDDSETNVGEEEDDQSTAEQPVIPTVADPTSITVMVNKSAKLPDGYRPADLVRPDVPFAFGNQQLEKALLRKEAALALENMFAAAKVDGITLVAASGFRSYETQSMLFENEVKQFGYEKASMAVAYPGTSEHQTGLTMDITAASVNHILTEQLGQKPEGKWLEKNAHQFGFILRYPLGKESITGYQYEPWHFRYVGVQIATEIFEKQLTLEEYYQQKEGI</sequence>
<feature type="compositionally biased region" description="Acidic residues" evidence="1">
    <location>
        <begin position="61"/>
        <end position="72"/>
    </location>
</feature>
<evidence type="ECO:0000313" key="5">
    <source>
        <dbReference type="Proteomes" id="UP001500782"/>
    </source>
</evidence>
<feature type="compositionally biased region" description="Acidic residues" evidence="1">
    <location>
        <begin position="81"/>
        <end position="97"/>
    </location>
</feature>
<reference evidence="4 5" key="1">
    <citation type="journal article" date="2019" name="Int. J. Syst. Evol. Microbiol.">
        <title>The Global Catalogue of Microorganisms (GCM) 10K type strain sequencing project: providing services to taxonomists for standard genome sequencing and annotation.</title>
        <authorList>
            <consortium name="The Broad Institute Genomics Platform"/>
            <consortium name="The Broad Institute Genome Sequencing Center for Infectious Disease"/>
            <person name="Wu L."/>
            <person name="Ma J."/>
        </authorList>
    </citation>
    <scope>NUCLEOTIDE SEQUENCE [LARGE SCALE GENOMIC DNA]</scope>
    <source>
        <strain evidence="4 5">JCM 9731</strain>
    </source>
</reference>
<feature type="region of interest" description="Disordered" evidence="1">
    <location>
        <begin position="25"/>
        <end position="110"/>
    </location>
</feature>
<evidence type="ECO:0000259" key="3">
    <source>
        <dbReference type="Pfam" id="PF02557"/>
    </source>
</evidence>
<feature type="chain" id="PRO_5047435510" description="D-alanyl-D-alanine carboxypeptidase-like core domain-containing protein" evidence="2">
    <location>
        <begin position="21"/>
        <end position="301"/>
    </location>
</feature>
<dbReference type="Gene3D" id="3.30.1380.10">
    <property type="match status" value="1"/>
</dbReference>
<feature type="domain" description="D-alanyl-D-alanine carboxypeptidase-like core" evidence="3">
    <location>
        <begin position="150"/>
        <end position="277"/>
    </location>
</feature>
<protein>
    <recommendedName>
        <fullName evidence="3">D-alanyl-D-alanine carboxypeptidase-like core domain-containing protein</fullName>
    </recommendedName>
</protein>
<proteinExistence type="predicted"/>
<dbReference type="PANTHER" id="PTHR34385:SF1">
    <property type="entry name" value="PEPTIDOGLYCAN L-ALANYL-D-GLUTAMATE ENDOPEPTIDASE CWLK"/>
    <property type="match status" value="1"/>
</dbReference>
<dbReference type="InterPro" id="IPR058193">
    <property type="entry name" value="VanY/YodJ_core_dom"/>
</dbReference>
<comment type="caution">
    <text evidence="4">The sequence shown here is derived from an EMBL/GenBank/DDBJ whole genome shotgun (WGS) entry which is preliminary data.</text>
</comment>
<dbReference type="InterPro" id="IPR009045">
    <property type="entry name" value="Zn_M74/Hedgehog-like"/>
</dbReference>
<evidence type="ECO:0000256" key="2">
    <source>
        <dbReference type="SAM" id="SignalP"/>
    </source>
</evidence>
<dbReference type="InterPro" id="IPR052179">
    <property type="entry name" value="DD-CPase-like"/>
</dbReference>